<protein>
    <submittedName>
        <fullName evidence="1">Phosphoesterase</fullName>
    </submittedName>
</protein>
<reference evidence="1 2" key="1">
    <citation type="submission" date="2018-11" db="EMBL/GenBank/DDBJ databases">
        <title>Genome sequence of strain 7197.</title>
        <authorList>
            <person name="Gao J."/>
            <person name="Sun J."/>
        </authorList>
    </citation>
    <scope>NUCLEOTIDE SEQUENCE [LARGE SCALE GENOMIC DNA]</scope>
    <source>
        <strain evidence="1 2">7197</strain>
    </source>
</reference>
<organism evidence="1 2">
    <name type="scientific">Paenibacillus rhizophilus</name>
    <dbReference type="NCBI Taxonomy" id="1850366"/>
    <lineage>
        <taxon>Bacteria</taxon>
        <taxon>Bacillati</taxon>
        <taxon>Bacillota</taxon>
        <taxon>Bacilli</taxon>
        <taxon>Bacillales</taxon>
        <taxon>Paenibacillaceae</taxon>
        <taxon>Paenibacillus</taxon>
    </lineage>
</organism>
<dbReference type="Proteomes" id="UP000282529">
    <property type="component" value="Unassembled WGS sequence"/>
</dbReference>
<dbReference type="EMBL" id="RQPI01000001">
    <property type="protein sequence ID" value="RQW13112.1"/>
    <property type="molecule type" value="Genomic_DNA"/>
</dbReference>
<evidence type="ECO:0000313" key="2">
    <source>
        <dbReference type="Proteomes" id="UP000282529"/>
    </source>
</evidence>
<dbReference type="InterPro" id="IPR029052">
    <property type="entry name" value="Metallo-depent_PP-like"/>
</dbReference>
<keyword evidence="2" id="KW-1185">Reference proteome</keyword>
<dbReference type="Gene3D" id="3.60.21.10">
    <property type="match status" value="1"/>
</dbReference>
<dbReference type="OrthoDB" id="5380073at2"/>
<gene>
    <name evidence="1" type="ORF">EH198_01405</name>
</gene>
<accession>A0A3N9Q312</accession>
<sequence>MTKVFFTSDHHFGHRAIIDYESRPFADTEQMNESMIAGWNEAVGQEDRVFHLGDFSFLDKEETSRILSRLNGYKTLILGNHDRGRSRSWWLDAGFQEVSENGIIYKEFFLITHEPLYMNRHMPYVNVHGHIHGQKYAGNNHFNVCVEHWNYKPVSFEALMDILASSQETDKNDHNPLSSES</sequence>
<name>A0A3N9Q312_9BACL</name>
<dbReference type="RefSeq" id="WP_124693763.1">
    <property type="nucleotide sequence ID" value="NZ_JBHUFE010000016.1"/>
</dbReference>
<comment type="caution">
    <text evidence="1">The sequence shown here is derived from an EMBL/GenBank/DDBJ whole genome shotgun (WGS) entry which is preliminary data.</text>
</comment>
<dbReference type="AlphaFoldDB" id="A0A3N9Q312"/>
<proteinExistence type="predicted"/>
<dbReference type="SUPFAM" id="SSF56300">
    <property type="entry name" value="Metallo-dependent phosphatases"/>
    <property type="match status" value="1"/>
</dbReference>
<evidence type="ECO:0000313" key="1">
    <source>
        <dbReference type="EMBL" id="RQW13112.1"/>
    </source>
</evidence>